<reference evidence="4 5" key="1">
    <citation type="journal article" date="2014" name="Front. Genet.">
        <title>Genome and metabolic network of "Candidatus Phaeomarinobacter ectocarpi" Ec32, a new candidate genus of Alphaproteobacteria frequently associated with brown algae.</title>
        <authorList>
            <person name="Dittami S.M."/>
            <person name="Barbeyron T."/>
            <person name="Boyen C."/>
            <person name="Cambefort J."/>
            <person name="Collet G."/>
            <person name="Delage L."/>
            <person name="Gobet A."/>
            <person name="Groisillier A."/>
            <person name="Leblanc C."/>
            <person name="Michel G."/>
            <person name="Scornet D."/>
            <person name="Siegel A."/>
            <person name="Tapia J.E."/>
            <person name="Tonon T."/>
        </authorList>
    </citation>
    <scope>NUCLEOTIDE SEQUENCE [LARGE SCALE GENOMIC DNA]</scope>
    <source>
        <strain evidence="4 5">Ec32</strain>
    </source>
</reference>
<feature type="signal peptide" evidence="2">
    <location>
        <begin position="1"/>
        <end position="32"/>
    </location>
</feature>
<dbReference type="EMBL" id="HG966617">
    <property type="protein sequence ID" value="CDO58924.1"/>
    <property type="molecule type" value="Genomic_DNA"/>
</dbReference>
<dbReference type="Pfam" id="PF00691">
    <property type="entry name" value="OmpA"/>
    <property type="match status" value="1"/>
</dbReference>
<feature type="domain" description="OmpA-like" evidence="3">
    <location>
        <begin position="191"/>
        <end position="270"/>
    </location>
</feature>
<dbReference type="SUPFAM" id="SSF103088">
    <property type="entry name" value="OmpA-like"/>
    <property type="match status" value="1"/>
</dbReference>
<keyword evidence="2" id="KW-0732">Signal</keyword>
<dbReference type="KEGG" id="pect:BN1012_Phect710"/>
<keyword evidence="5" id="KW-1185">Reference proteome</keyword>
<organism evidence="4 5">
    <name type="scientific">Candidatus Phaeomarinibacter ectocarpi</name>
    <dbReference type="NCBI Taxonomy" id="1458461"/>
    <lineage>
        <taxon>Bacteria</taxon>
        <taxon>Pseudomonadati</taxon>
        <taxon>Pseudomonadota</taxon>
        <taxon>Alphaproteobacteria</taxon>
        <taxon>Hyphomicrobiales</taxon>
        <taxon>Parvibaculaceae</taxon>
        <taxon>Candidatus Phaeomarinibacter</taxon>
    </lineage>
</organism>
<dbReference type="GO" id="GO:0003743">
    <property type="term" value="F:translation initiation factor activity"/>
    <property type="evidence" value="ECO:0007669"/>
    <property type="project" value="UniProtKB-KW"/>
</dbReference>
<dbReference type="InterPro" id="IPR006665">
    <property type="entry name" value="OmpA-like"/>
</dbReference>
<evidence type="ECO:0000313" key="5">
    <source>
        <dbReference type="Proteomes" id="UP000032160"/>
    </source>
</evidence>
<sequence>MTYFSPSLSKFSPVLSIAAVLAATLVIQPALAQQNTDVSVNLEALGLNPTLDAGSEPRLILKYPGSSTATRQVPQLRYPSVPAPTARPKPPAPTTTVKAASAEAPAPNAPTPAAKAAATPPAEPEVRATATAAATPTPQPVDATAPKSITPAAEPAPATAPAVAEPQVAALSPPAPVVVLPDPDPAILRVLFDENTAAIIGSARSDLDAIGESLRYDPRRIELKAYGGEPGDKASEARRISLKRGLAVRAYLIGLGIDSRRIDVRALGGVTDSGSADRVDVAYSGT</sequence>
<evidence type="ECO:0000313" key="4">
    <source>
        <dbReference type="EMBL" id="CDO58924.1"/>
    </source>
</evidence>
<dbReference type="STRING" id="1458461.BN1012_Phect710"/>
<feature type="region of interest" description="Disordered" evidence="1">
    <location>
        <begin position="64"/>
        <end position="161"/>
    </location>
</feature>
<dbReference type="Gene3D" id="3.30.1330.60">
    <property type="entry name" value="OmpA-like domain"/>
    <property type="match status" value="1"/>
</dbReference>
<dbReference type="InterPro" id="IPR036737">
    <property type="entry name" value="OmpA-like_sf"/>
</dbReference>
<protein>
    <submittedName>
        <fullName evidence="4">Translation initiation factor 2</fullName>
    </submittedName>
</protein>
<accession>X5MDZ6</accession>
<dbReference type="Proteomes" id="UP000032160">
    <property type="component" value="Chromosome I"/>
</dbReference>
<gene>
    <name evidence="4" type="ORF">BN1012_Phect710</name>
</gene>
<keyword evidence="4" id="KW-0648">Protein biosynthesis</keyword>
<name>X5MDZ6_9HYPH</name>
<feature type="chain" id="PRO_5004960009" evidence="2">
    <location>
        <begin position="33"/>
        <end position="286"/>
    </location>
</feature>
<keyword evidence="4" id="KW-0396">Initiation factor</keyword>
<feature type="compositionally biased region" description="Low complexity" evidence="1">
    <location>
        <begin position="127"/>
        <end position="161"/>
    </location>
</feature>
<evidence type="ECO:0000256" key="1">
    <source>
        <dbReference type="SAM" id="MobiDB-lite"/>
    </source>
</evidence>
<dbReference type="RefSeq" id="WP_171815953.1">
    <property type="nucleotide sequence ID" value="NZ_HG966617.1"/>
</dbReference>
<dbReference type="HOGENOM" id="CLU_972136_0_0_5"/>
<proteinExistence type="predicted"/>
<feature type="compositionally biased region" description="Low complexity" evidence="1">
    <location>
        <begin position="94"/>
        <end position="120"/>
    </location>
</feature>
<feature type="compositionally biased region" description="Pro residues" evidence="1">
    <location>
        <begin position="81"/>
        <end position="93"/>
    </location>
</feature>
<dbReference type="AlphaFoldDB" id="X5MDZ6"/>
<evidence type="ECO:0000256" key="2">
    <source>
        <dbReference type="SAM" id="SignalP"/>
    </source>
</evidence>
<evidence type="ECO:0000259" key="3">
    <source>
        <dbReference type="Pfam" id="PF00691"/>
    </source>
</evidence>